<dbReference type="InterPro" id="IPR001647">
    <property type="entry name" value="HTH_TetR"/>
</dbReference>
<reference evidence="6 7" key="1">
    <citation type="submission" date="2020-07" db="EMBL/GenBank/DDBJ databases">
        <title>Sequencing the genomes of 1000 actinobacteria strains.</title>
        <authorList>
            <person name="Klenk H.-P."/>
        </authorList>
    </citation>
    <scope>NUCLEOTIDE SEQUENCE [LARGE SCALE GENOMIC DNA]</scope>
    <source>
        <strain evidence="6 7">DSM 22083</strain>
    </source>
</reference>
<dbReference type="PANTHER" id="PTHR47506">
    <property type="entry name" value="TRANSCRIPTIONAL REGULATORY PROTEIN"/>
    <property type="match status" value="1"/>
</dbReference>
<name>A0A7Y9IDN0_9ACTN</name>
<dbReference type="InterPro" id="IPR036271">
    <property type="entry name" value="Tet_transcr_reg_TetR-rel_C_sf"/>
</dbReference>
<dbReference type="SUPFAM" id="SSF48498">
    <property type="entry name" value="Tetracyclin repressor-like, C-terminal domain"/>
    <property type="match status" value="1"/>
</dbReference>
<evidence type="ECO:0000313" key="6">
    <source>
        <dbReference type="EMBL" id="NYE74344.1"/>
    </source>
</evidence>
<dbReference type="Proteomes" id="UP000569914">
    <property type="component" value="Unassembled WGS sequence"/>
</dbReference>
<dbReference type="AlphaFoldDB" id="A0A7Y9IDN0"/>
<keyword evidence="3" id="KW-0804">Transcription</keyword>
<dbReference type="Gene3D" id="1.10.357.10">
    <property type="entry name" value="Tetracycline Repressor, domain 2"/>
    <property type="match status" value="1"/>
</dbReference>
<dbReference type="EMBL" id="JACCBU010000001">
    <property type="protein sequence ID" value="NYE74344.1"/>
    <property type="molecule type" value="Genomic_DNA"/>
</dbReference>
<dbReference type="InterPro" id="IPR011075">
    <property type="entry name" value="TetR_C"/>
</dbReference>
<dbReference type="Pfam" id="PF16925">
    <property type="entry name" value="TetR_C_13"/>
    <property type="match status" value="1"/>
</dbReference>
<gene>
    <name evidence="6" type="ORF">BKA15_005673</name>
</gene>
<evidence type="ECO:0000259" key="5">
    <source>
        <dbReference type="PROSITE" id="PS50977"/>
    </source>
</evidence>
<dbReference type="PROSITE" id="PS50977">
    <property type="entry name" value="HTH_TETR_2"/>
    <property type="match status" value="1"/>
</dbReference>
<sequence length="203" mass="21867">MAQRGRPRAFDREVALQRAMEVFWEHGYEGTSLADLTAAMKINSPSLYAAFGGKEDLFREAVGLYGATEGGLTARALTEEPTAERAIEAMLRDNAAAYTTGDGPRGCMIVLAGSTYTTRSESVRDFLLEKRIETVGQVQARLDRGIADGDLPAGLDTAMIADFYTTVLYGLSIRARDCASSEELNKIIDGAMAAWPALTGRSA</sequence>
<keyword evidence="7" id="KW-1185">Reference proteome</keyword>
<dbReference type="InterPro" id="IPR009057">
    <property type="entry name" value="Homeodomain-like_sf"/>
</dbReference>
<comment type="caution">
    <text evidence="6">The sequence shown here is derived from an EMBL/GenBank/DDBJ whole genome shotgun (WGS) entry which is preliminary data.</text>
</comment>
<dbReference type="Pfam" id="PF00440">
    <property type="entry name" value="TetR_N"/>
    <property type="match status" value="1"/>
</dbReference>
<accession>A0A7Y9IDN0</accession>
<dbReference type="InterPro" id="IPR023772">
    <property type="entry name" value="DNA-bd_HTH_TetR-type_CS"/>
</dbReference>
<evidence type="ECO:0000256" key="4">
    <source>
        <dbReference type="PROSITE-ProRule" id="PRU00335"/>
    </source>
</evidence>
<protein>
    <submittedName>
        <fullName evidence="6">AcrR family transcriptional regulator</fullName>
    </submittedName>
</protein>
<feature type="DNA-binding region" description="H-T-H motif" evidence="4">
    <location>
        <begin position="32"/>
        <end position="51"/>
    </location>
</feature>
<evidence type="ECO:0000256" key="3">
    <source>
        <dbReference type="ARBA" id="ARBA00023163"/>
    </source>
</evidence>
<dbReference type="SUPFAM" id="SSF46689">
    <property type="entry name" value="Homeodomain-like"/>
    <property type="match status" value="1"/>
</dbReference>
<proteinExistence type="predicted"/>
<keyword evidence="2 4" id="KW-0238">DNA-binding</keyword>
<evidence type="ECO:0000313" key="7">
    <source>
        <dbReference type="Proteomes" id="UP000569914"/>
    </source>
</evidence>
<dbReference type="PANTHER" id="PTHR47506:SF1">
    <property type="entry name" value="HTH-TYPE TRANSCRIPTIONAL REGULATOR YJDC"/>
    <property type="match status" value="1"/>
</dbReference>
<dbReference type="GO" id="GO:0003677">
    <property type="term" value="F:DNA binding"/>
    <property type="evidence" value="ECO:0007669"/>
    <property type="project" value="UniProtKB-UniRule"/>
</dbReference>
<evidence type="ECO:0000256" key="1">
    <source>
        <dbReference type="ARBA" id="ARBA00023015"/>
    </source>
</evidence>
<organism evidence="6 7">
    <name type="scientific">Microlunatus parietis</name>
    <dbReference type="NCBI Taxonomy" id="682979"/>
    <lineage>
        <taxon>Bacteria</taxon>
        <taxon>Bacillati</taxon>
        <taxon>Actinomycetota</taxon>
        <taxon>Actinomycetes</taxon>
        <taxon>Propionibacteriales</taxon>
        <taxon>Propionibacteriaceae</taxon>
        <taxon>Microlunatus</taxon>
    </lineage>
</organism>
<feature type="domain" description="HTH tetR-type" evidence="5">
    <location>
        <begin position="9"/>
        <end position="69"/>
    </location>
</feature>
<dbReference type="RefSeq" id="WP_179756576.1">
    <property type="nucleotide sequence ID" value="NZ_JACCBU010000001.1"/>
</dbReference>
<dbReference type="Gene3D" id="1.10.10.60">
    <property type="entry name" value="Homeodomain-like"/>
    <property type="match status" value="1"/>
</dbReference>
<dbReference type="PROSITE" id="PS01081">
    <property type="entry name" value="HTH_TETR_1"/>
    <property type="match status" value="1"/>
</dbReference>
<evidence type="ECO:0000256" key="2">
    <source>
        <dbReference type="ARBA" id="ARBA00023125"/>
    </source>
</evidence>
<keyword evidence="1" id="KW-0805">Transcription regulation</keyword>